<gene>
    <name evidence="3" type="ORF">GCM10009030_02710</name>
</gene>
<evidence type="ECO:0000256" key="2">
    <source>
        <dbReference type="SAM" id="Phobius"/>
    </source>
</evidence>
<dbReference type="Proteomes" id="UP000605784">
    <property type="component" value="Unassembled WGS sequence"/>
</dbReference>
<organism evidence="3 4">
    <name type="scientific">Haloarcula pellucida</name>
    <dbReference type="NCBI Taxonomy" id="1427151"/>
    <lineage>
        <taxon>Archaea</taxon>
        <taxon>Methanobacteriati</taxon>
        <taxon>Methanobacteriota</taxon>
        <taxon>Stenosarchaea group</taxon>
        <taxon>Halobacteria</taxon>
        <taxon>Halobacteriales</taxon>
        <taxon>Haloarculaceae</taxon>
        <taxon>Haloarcula</taxon>
    </lineage>
</organism>
<sequence>MYLLLQGPGLGGLVVVFLLLLAMVIPVVVVFGIALYLTSDQWDDRKDVVGTPADPTVDTDETPAEDQRADDESA</sequence>
<keyword evidence="2" id="KW-0812">Transmembrane</keyword>
<keyword evidence="4" id="KW-1185">Reference proteome</keyword>
<dbReference type="AlphaFoldDB" id="A0A830GGE8"/>
<keyword evidence="2" id="KW-0472">Membrane</keyword>
<feature type="compositionally biased region" description="Basic and acidic residues" evidence="1">
    <location>
        <begin position="65"/>
        <end position="74"/>
    </location>
</feature>
<evidence type="ECO:0000313" key="3">
    <source>
        <dbReference type="EMBL" id="GGN85785.1"/>
    </source>
</evidence>
<evidence type="ECO:0000256" key="1">
    <source>
        <dbReference type="SAM" id="MobiDB-lite"/>
    </source>
</evidence>
<reference evidence="3" key="1">
    <citation type="journal article" date="2014" name="Int. J. Syst. Evol. Microbiol.">
        <title>Complete genome sequence of Corynebacterium casei LMG S-19264T (=DSM 44701T), isolated from a smear-ripened cheese.</title>
        <authorList>
            <consortium name="US DOE Joint Genome Institute (JGI-PGF)"/>
            <person name="Walter F."/>
            <person name="Albersmeier A."/>
            <person name="Kalinowski J."/>
            <person name="Ruckert C."/>
        </authorList>
    </citation>
    <scope>NUCLEOTIDE SEQUENCE</scope>
    <source>
        <strain evidence="3">JCM 17820</strain>
    </source>
</reference>
<proteinExistence type="predicted"/>
<protein>
    <submittedName>
        <fullName evidence="3">Uncharacterized protein</fullName>
    </submittedName>
</protein>
<reference evidence="3" key="2">
    <citation type="submission" date="2020-09" db="EMBL/GenBank/DDBJ databases">
        <authorList>
            <person name="Sun Q."/>
            <person name="Ohkuma M."/>
        </authorList>
    </citation>
    <scope>NUCLEOTIDE SEQUENCE</scope>
    <source>
        <strain evidence="3">JCM 17820</strain>
    </source>
</reference>
<accession>A0A830GGE8</accession>
<name>A0A830GGE8_9EURY</name>
<feature type="region of interest" description="Disordered" evidence="1">
    <location>
        <begin position="45"/>
        <end position="74"/>
    </location>
</feature>
<keyword evidence="2" id="KW-1133">Transmembrane helix</keyword>
<dbReference type="RefSeq" id="WP_188993849.1">
    <property type="nucleotide sequence ID" value="NZ_BMOU01000001.1"/>
</dbReference>
<evidence type="ECO:0000313" key="4">
    <source>
        <dbReference type="Proteomes" id="UP000605784"/>
    </source>
</evidence>
<comment type="caution">
    <text evidence="3">The sequence shown here is derived from an EMBL/GenBank/DDBJ whole genome shotgun (WGS) entry which is preliminary data.</text>
</comment>
<feature type="transmembrane region" description="Helical" evidence="2">
    <location>
        <begin position="12"/>
        <end position="37"/>
    </location>
</feature>
<dbReference type="EMBL" id="BMOU01000001">
    <property type="protein sequence ID" value="GGN85785.1"/>
    <property type="molecule type" value="Genomic_DNA"/>
</dbReference>